<gene>
    <name evidence="1" type="ORF">FSB_LOCUS8875</name>
</gene>
<dbReference type="Pfam" id="PF03140">
    <property type="entry name" value="DUF247"/>
    <property type="match status" value="2"/>
</dbReference>
<dbReference type="EMBL" id="OIVN01000486">
    <property type="protein sequence ID" value="SPC80993.1"/>
    <property type="molecule type" value="Genomic_DNA"/>
</dbReference>
<dbReference type="InterPro" id="IPR004158">
    <property type="entry name" value="DUF247_pln"/>
</dbReference>
<dbReference type="AlphaFoldDB" id="A0A2N9F1K2"/>
<name>A0A2N9F1K2_FAGSY</name>
<reference evidence="1" key="1">
    <citation type="submission" date="2018-02" db="EMBL/GenBank/DDBJ databases">
        <authorList>
            <person name="Cohen D.B."/>
            <person name="Kent A.D."/>
        </authorList>
    </citation>
    <scope>NUCLEOTIDE SEQUENCE</scope>
</reference>
<proteinExistence type="predicted"/>
<dbReference type="PANTHER" id="PTHR31170:SF17">
    <property type="match status" value="1"/>
</dbReference>
<evidence type="ECO:0000313" key="1">
    <source>
        <dbReference type="EMBL" id="SPC80993.1"/>
    </source>
</evidence>
<sequence>MAGKEHVVSTEKSHLGISVVREAGERSSCVTKKAQTDGTIPIIPTTREARLEIVREAKESVMNQSRTPTPKIQKVIFFLRDHKDFQKYYKPRVVSVGPIHHGNKKYQLGDDYKRLLTSEFVNCSGKTREHLYEKIEEKIKELRDCFDEEVTKDYDDEALAGLLFLDGCAILQFPIVCSKWLMSLSDNEEELRASIETYIESHVIVPEDSLRILRDKEPIHLLDLLRTSLLGKPHANSVIKREQHWQSCRNLQDLKAAGICLKRSSDSCLRNISFSRGFHRLGHLYLPPIHVDYSMRPNFLNLIAYEMCPDFESDLGVTSYICFLHSLIDEAKDVKELRKQGYSTNF</sequence>
<accession>A0A2N9F1K2</accession>
<dbReference type="PANTHER" id="PTHR31170">
    <property type="entry name" value="BNAC04G53230D PROTEIN"/>
    <property type="match status" value="1"/>
</dbReference>
<protein>
    <submittedName>
        <fullName evidence="1">Uncharacterized protein</fullName>
    </submittedName>
</protein>
<organism evidence="1">
    <name type="scientific">Fagus sylvatica</name>
    <name type="common">Beechnut</name>
    <dbReference type="NCBI Taxonomy" id="28930"/>
    <lineage>
        <taxon>Eukaryota</taxon>
        <taxon>Viridiplantae</taxon>
        <taxon>Streptophyta</taxon>
        <taxon>Embryophyta</taxon>
        <taxon>Tracheophyta</taxon>
        <taxon>Spermatophyta</taxon>
        <taxon>Magnoliopsida</taxon>
        <taxon>eudicotyledons</taxon>
        <taxon>Gunneridae</taxon>
        <taxon>Pentapetalae</taxon>
        <taxon>rosids</taxon>
        <taxon>fabids</taxon>
        <taxon>Fagales</taxon>
        <taxon>Fagaceae</taxon>
        <taxon>Fagus</taxon>
    </lineage>
</organism>